<evidence type="ECO:0000259" key="6">
    <source>
        <dbReference type="Pfam" id="PF06813"/>
    </source>
</evidence>
<dbReference type="GO" id="GO:0016020">
    <property type="term" value="C:membrane"/>
    <property type="evidence" value="ECO:0000318"/>
    <property type="project" value="GO_Central"/>
</dbReference>
<dbReference type="RefSeq" id="XP_003579618.1">
    <property type="nucleotide sequence ID" value="XM_003579570.4"/>
</dbReference>
<dbReference type="Pfam" id="PF06813">
    <property type="entry name" value="Nodulin-like"/>
    <property type="match status" value="1"/>
</dbReference>
<reference evidence="8" key="2">
    <citation type="submission" date="2017-06" db="EMBL/GenBank/DDBJ databases">
        <title>WGS assembly of Brachypodium distachyon.</title>
        <authorList>
            <consortium name="The International Brachypodium Initiative"/>
            <person name="Lucas S."/>
            <person name="Harmon-Smith M."/>
            <person name="Lail K."/>
            <person name="Tice H."/>
            <person name="Grimwood J."/>
            <person name="Bruce D."/>
            <person name="Barry K."/>
            <person name="Shu S."/>
            <person name="Lindquist E."/>
            <person name="Wang M."/>
            <person name="Pitluck S."/>
            <person name="Vogel J.P."/>
            <person name="Garvin D.F."/>
            <person name="Mockler T.C."/>
            <person name="Schmutz J."/>
            <person name="Rokhsar D."/>
            <person name="Bevan M.W."/>
        </authorList>
    </citation>
    <scope>NUCLEOTIDE SEQUENCE</scope>
    <source>
        <strain evidence="8">Bd21</strain>
    </source>
</reference>
<feature type="transmembrane region" description="Helical" evidence="5">
    <location>
        <begin position="214"/>
        <end position="236"/>
    </location>
</feature>
<accession>I1IX42</accession>
<feature type="transmembrane region" description="Helical" evidence="5">
    <location>
        <begin position="433"/>
        <end position="453"/>
    </location>
</feature>
<evidence type="ECO:0000256" key="3">
    <source>
        <dbReference type="ARBA" id="ARBA00022989"/>
    </source>
</evidence>
<feature type="transmembrane region" description="Helical" evidence="5">
    <location>
        <begin position="459"/>
        <end position="479"/>
    </location>
</feature>
<keyword evidence="2 5" id="KW-0812">Transmembrane</keyword>
<keyword evidence="10" id="KW-1185">Reference proteome</keyword>
<dbReference type="Gene3D" id="1.20.1250.20">
    <property type="entry name" value="MFS general substrate transporter like domains"/>
    <property type="match status" value="1"/>
</dbReference>
<sequence>MGNLAERLRAFSTNRWLVFVAAMWLQSMAGIGYLFGAISPVVKAALGYNQRQVAALGIAKDLGDCVGFLAGTLSAMLPAWAMLLIGAVQNFLGYGWLWLIVTKQAPALPLSMMCVLIFVGTNGETYFNTTSLVTCIQNFPKSRGPTVGILKGFAGLSSAILTQLYAVLHTPDHATLVFMVAVGPSLVALGLMFVIRPVGGHRQVRPSDKNSFMFIYSICLLLASYLVGVMLVQDFLNLSDNVVTSLTVILFILLISPIAIPVTLSFFSKTEYPSPTEEALLSEALKGEASTSQEKEDQPELILSEVEEEKSKEIDSLPPSERRRRIADLQAKLVQAAARGGVRIRSRPHRGENFTLMQALVKADFWLIWLSLLLGSGSGLTVIDNLGQMSQAAGFQDAHNFVSLTSIWNFLGRVGGGYFSEIIVRERAYPRHIALALAQILMAAGHFLFAMAWPGTMYMGTFLVGLGYGAHWAIVPAAVSELFGVKHFGAMYNFLTVANPTGSLIFSGLIASNFYDYEAEKQAHRHQSSVLPSPRLLHGLGLLSDGPLKCEGAVCFVVSSLIMSVFCVMGAGLSLLIVHRTKRVYSRLYRSSVR</sequence>
<comment type="subcellular location">
    <subcellularLocation>
        <location evidence="1">Membrane</location>
        <topology evidence="1">Multi-pass membrane protein</topology>
    </subcellularLocation>
</comment>
<dbReference type="EMBL" id="CM000884">
    <property type="protein sequence ID" value="KQJ82281.1"/>
    <property type="molecule type" value="Genomic_DNA"/>
</dbReference>
<dbReference type="CDD" id="cd17354">
    <property type="entry name" value="MFS_Mch1p_like"/>
    <property type="match status" value="1"/>
</dbReference>
<dbReference type="SUPFAM" id="SSF103473">
    <property type="entry name" value="MFS general substrate transporter"/>
    <property type="match status" value="2"/>
</dbReference>
<feature type="transmembrane region" description="Helical" evidence="5">
    <location>
        <begin position="148"/>
        <end position="168"/>
    </location>
</feature>
<dbReference type="Gramene" id="KQJ82281">
    <property type="protein sequence ID" value="KQJ82281"/>
    <property type="gene ID" value="BRADI_5g08190v3"/>
</dbReference>
<keyword evidence="4 5" id="KW-0472">Membrane</keyword>
<reference evidence="8 9" key="1">
    <citation type="journal article" date="2010" name="Nature">
        <title>Genome sequencing and analysis of the model grass Brachypodium distachyon.</title>
        <authorList>
            <consortium name="International Brachypodium Initiative"/>
        </authorList>
    </citation>
    <scope>NUCLEOTIDE SEQUENCE [LARGE SCALE GENOMIC DNA]</scope>
    <source>
        <strain evidence="8 9">Bd21</strain>
    </source>
</reference>
<gene>
    <name evidence="9" type="primary">LOC100837743</name>
    <name evidence="8" type="ORF">BRADI_5g08190v3</name>
</gene>
<dbReference type="PANTHER" id="PTHR21576">
    <property type="entry name" value="UNCHARACTERIZED NODULIN-LIKE PROTEIN"/>
    <property type="match status" value="1"/>
</dbReference>
<feature type="transmembrane region" description="Helical" evidence="5">
    <location>
        <begin position="556"/>
        <end position="578"/>
    </location>
</feature>
<dbReference type="GeneID" id="100837743"/>
<evidence type="ECO:0000256" key="5">
    <source>
        <dbReference type="SAM" id="Phobius"/>
    </source>
</evidence>
<feature type="transmembrane region" description="Helical" evidence="5">
    <location>
        <begin position="174"/>
        <end position="194"/>
    </location>
</feature>
<evidence type="ECO:0000256" key="4">
    <source>
        <dbReference type="ARBA" id="ARBA00023136"/>
    </source>
</evidence>
<protein>
    <submittedName>
        <fullName evidence="8 9">Uncharacterized protein</fullName>
    </submittedName>
</protein>
<feature type="transmembrane region" description="Helical" evidence="5">
    <location>
        <begin position="242"/>
        <end position="267"/>
    </location>
</feature>
<feature type="transmembrane region" description="Helical" evidence="5">
    <location>
        <begin position="107"/>
        <end position="127"/>
    </location>
</feature>
<organism evidence="9">
    <name type="scientific">Brachypodium distachyon</name>
    <name type="common">Purple false brome</name>
    <name type="synonym">Trachynia distachya</name>
    <dbReference type="NCBI Taxonomy" id="15368"/>
    <lineage>
        <taxon>Eukaryota</taxon>
        <taxon>Viridiplantae</taxon>
        <taxon>Streptophyta</taxon>
        <taxon>Embryophyta</taxon>
        <taxon>Tracheophyta</taxon>
        <taxon>Spermatophyta</taxon>
        <taxon>Magnoliopsida</taxon>
        <taxon>Liliopsida</taxon>
        <taxon>Poales</taxon>
        <taxon>Poaceae</taxon>
        <taxon>BOP clade</taxon>
        <taxon>Pooideae</taxon>
        <taxon>Stipodae</taxon>
        <taxon>Brachypodieae</taxon>
        <taxon>Brachypodium</taxon>
    </lineage>
</organism>
<dbReference type="InterPro" id="IPR056555">
    <property type="entry name" value="NFD4_C"/>
</dbReference>
<dbReference type="HOGENOM" id="CLU_021715_1_0_1"/>
<reference evidence="9" key="3">
    <citation type="submission" date="2018-08" db="UniProtKB">
        <authorList>
            <consortium name="EnsemblPlants"/>
        </authorList>
    </citation>
    <scope>IDENTIFICATION</scope>
    <source>
        <strain evidence="9">cv. Bd21</strain>
    </source>
</reference>
<dbReference type="ExpressionAtlas" id="I1IX42">
    <property type="expression patterns" value="baseline and differential"/>
</dbReference>
<evidence type="ECO:0000313" key="9">
    <source>
        <dbReference type="EnsemblPlants" id="KQJ82281"/>
    </source>
</evidence>
<evidence type="ECO:0000256" key="1">
    <source>
        <dbReference type="ARBA" id="ARBA00004141"/>
    </source>
</evidence>
<dbReference type="Proteomes" id="UP000008810">
    <property type="component" value="Chromosome 5"/>
</dbReference>
<evidence type="ECO:0000313" key="8">
    <source>
        <dbReference type="EMBL" id="KQJ82281.1"/>
    </source>
</evidence>
<evidence type="ECO:0000256" key="2">
    <source>
        <dbReference type="ARBA" id="ARBA00022692"/>
    </source>
</evidence>
<dbReference type="EnsemblPlants" id="KQJ82281">
    <property type="protein sequence ID" value="KQJ82281"/>
    <property type="gene ID" value="BRADI_5g08190v3"/>
</dbReference>
<feature type="domain" description="Nodulin-like" evidence="6">
    <location>
        <begin position="15"/>
        <end position="262"/>
    </location>
</feature>
<dbReference type="eggNOG" id="ENOG502QRB8">
    <property type="taxonomic scope" value="Eukaryota"/>
</dbReference>
<keyword evidence="3 5" id="KW-1133">Transmembrane helix</keyword>
<feature type="transmembrane region" description="Helical" evidence="5">
    <location>
        <begin position="491"/>
        <end position="511"/>
    </location>
</feature>
<dbReference type="Pfam" id="PF23262">
    <property type="entry name" value="NFD4_C"/>
    <property type="match status" value="1"/>
</dbReference>
<name>I1IX42_BRADI</name>
<evidence type="ECO:0000259" key="7">
    <source>
        <dbReference type="Pfam" id="PF23262"/>
    </source>
</evidence>
<proteinExistence type="predicted"/>
<feature type="transmembrane region" description="Helical" evidence="5">
    <location>
        <begin position="16"/>
        <end position="42"/>
    </location>
</feature>
<dbReference type="AlphaFoldDB" id="I1IX42"/>
<dbReference type="FunCoup" id="I1IX42">
    <property type="interactions" value="39"/>
</dbReference>
<dbReference type="STRING" id="15368.I1IX42"/>
<dbReference type="OrthoDB" id="410267at2759"/>
<dbReference type="PANTHER" id="PTHR21576:SF96">
    <property type="entry name" value="OS04G0388700 PROTEIN"/>
    <property type="match status" value="1"/>
</dbReference>
<dbReference type="KEGG" id="bdi:100837743"/>
<feature type="domain" description="NFD4 C-terminal" evidence="7">
    <location>
        <begin position="359"/>
        <end position="520"/>
    </location>
</feature>
<dbReference type="InterPro" id="IPR010658">
    <property type="entry name" value="Nodulin-like"/>
</dbReference>
<evidence type="ECO:0000313" key="10">
    <source>
        <dbReference type="Proteomes" id="UP000008810"/>
    </source>
</evidence>
<dbReference type="InterPro" id="IPR036259">
    <property type="entry name" value="MFS_trans_sf"/>
</dbReference>
<dbReference type="OMA" id="GTMQQRY"/>